<proteinExistence type="inferred from homology"/>
<dbReference type="PANTHER" id="PTHR10963:SF68">
    <property type="entry name" value="GLYCOSIDASE CRH1-RELATED"/>
    <property type="match status" value="1"/>
</dbReference>
<reference evidence="22 23" key="1">
    <citation type="journal article" date="2017" name="G3 (Bethesda)">
        <title>First Draft Genome Sequence of the Pathogenic Fungus Lomentospora prolificans (Formerly Scedosporium prolificans).</title>
        <authorList>
            <person name="Luo R."/>
            <person name="Zimin A."/>
            <person name="Workman R."/>
            <person name="Fan Y."/>
            <person name="Pertea G."/>
            <person name="Grossman N."/>
            <person name="Wear M.P."/>
            <person name="Jia B."/>
            <person name="Miller H."/>
            <person name="Casadevall A."/>
            <person name="Timp W."/>
            <person name="Zhang S.X."/>
            <person name="Salzberg S.L."/>
        </authorList>
    </citation>
    <scope>NUCLEOTIDE SEQUENCE [LARGE SCALE GENOMIC DNA]</scope>
    <source>
        <strain evidence="22 23">JHH-5317</strain>
    </source>
</reference>
<evidence type="ECO:0000256" key="11">
    <source>
        <dbReference type="ARBA" id="ARBA00023180"/>
    </source>
</evidence>
<evidence type="ECO:0000256" key="19">
    <source>
        <dbReference type="SAM" id="MobiDB-lite"/>
    </source>
</evidence>
<dbReference type="GO" id="GO:0009277">
    <property type="term" value="C:fungal-type cell wall"/>
    <property type="evidence" value="ECO:0007669"/>
    <property type="project" value="TreeGrafter"/>
</dbReference>
<keyword evidence="23" id="KW-1185">Reference proteome</keyword>
<evidence type="ECO:0000256" key="12">
    <source>
        <dbReference type="ARBA" id="ARBA00023288"/>
    </source>
</evidence>
<keyword evidence="8 16" id="KW-0378">Hydrolase</keyword>
<evidence type="ECO:0000256" key="20">
    <source>
        <dbReference type="SAM" id="SignalP"/>
    </source>
</evidence>
<dbReference type="CDD" id="cd02183">
    <property type="entry name" value="GH16_fungal_CRH1_transglycosylase"/>
    <property type="match status" value="1"/>
</dbReference>
<dbReference type="PIRSF" id="PIRSF037299">
    <property type="entry name" value="Glycosidase_CRH1_prd"/>
    <property type="match status" value="1"/>
</dbReference>
<comment type="similarity">
    <text evidence="15">Belongs to the glycosyl hydrolase 16 family. CRH1 subfamily.</text>
</comment>
<comment type="subcellular location">
    <subcellularLocation>
        <location evidence="2">Cell envelope</location>
    </subcellularLocation>
    <subcellularLocation>
        <location evidence="3">Membrane</location>
        <topology evidence="3">Lipid-anchor</topology>
        <topology evidence="3">GPI-anchor</topology>
    </subcellularLocation>
</comment>
<evidence type="ECO:0000256" key="15">
    <source>
        <dbReference type="ARBA" id="ARBA00038074"/>
    </source>
</evidence>
<feature type="signal peptide" evidence="20">
    <location>
        <begin position="1"/>
        <end position="19"/>
    </location>
</feature>
<evidence type="ECO:0000256" key="6">
    <source>
        <dbReference type="ARBA" id="ARBA00022679"/>
    </source>
</evidence>
<evidence type="ECO:0000256" key="16">
    <source>
        <dbReference type="PIRNR" id="PIRNR037299"/>
    </source>
</evidence>
<dbReference type="SUPFAM" id="SSF49899">
    <property type="entry name" value="Concanavalin A-like lectins/glucanases"/>
    <property type="match status" value="1"/>
</dbReference>
<keyword evidence="12" id="KW-0449">Lipoprotein</keyword>
<dbReference type="InterPro" id="IPR050546">
    <property type="entry name" value="Glycosyl_Hydrlase_16"/>
</dbReference>
<accession>A0A2N3NKA5</accession>
<feature type="disulfide bond" evidence="18">
    <location>
        <begin position="25"/>
        <end position="32"/>
    </location>
</feature>
<evidence type="ECO:0000256" key="14">
    <source>
        <dbReference type="ARBA" id="ARBA00023316"/>
    </source>
</evidence>
<dbReference type="OrthoDB" id="4781at2759"/>
<dbReference type="Pfam" id="PF00722">
    <property type="entry name" value="Glyco_hydro_16"/>
    <property type="match status" value="1"/>
</dbReference>
<evidence type="ECO:0000256" key="1">
    <source>
        <dbReference type="ARBA" id="ARBA00000822"/>
    </source>
</evidence>
<keyword evidence="5" id="KW-0328">Glycosyltransferase</keyword>
<evidence type="ECO:0000259" key="21">
    <source>
        <dbReference type="PROSITE" id="PS51762"/>
    </source>
</evidence>
<evidence type="ECO:0000256" key="17">
    <source>
        <dbReference type="PIRSR" id="PIRSR037299-1"/>
    </source>
</evidence>
<keyword evidence="9 16" id="KW-0472">Membrane</keyword>
<keyword evidence="6" id="KW-0808">Transferase</keyword>
<dbReference type="PANTHER" id="PTHR10963">
    <property type="entry name" value="GLYCOSYL HYDROLASE-RELATED"/>
    <property type="match status" value="1"/>
</dbReference>
<name>A0A2N3NKA5_9PEZI</name>
<dbReference type="GO" id="GO:0008843">
    <property type="term" value="F:endochitinase activity"/>
    <property type="evidence" value="ECO:0007669"/>
    <property type="project" value="UniProtKB-EC"/>
</dbReference>
<dbReference type="GO" id="GO:0016757">
    <property type="term" value="F:glycosyltransferase activity"/>
    <property type="evidence" value="ECO:0007669"/>
    <property type="project" value="UniProtKB-KW"/>
</dbReference>
<keyword evidence="7 20" id="KW-0732">Signal</keyword>
<feature type="active site" description="Nucleophile" evidence="17">
    <location>
        <position position="119"/>
    </location>
</feature>
<dbReference type="EMBL" id="NLAX01000002">
    <property type="protein sequence ID" value="PKS12873.1"/>
    <property type="molecule type" value="Genomic_DNA"/>
</dbReference>
<protein>
    <recommendedName>
        <fullName evidence="16">Crh-like protein</fullName>
        <ecNumber evidence="16">3.2.-.-</ecNumber>
    </recommendedName>
</protein>
<sequence>MRSTAISGALLALLTVVSAQTYTDCDPTKKTCPADPAVGGDFTIDFTKGKNSFFALADGTTLTYDKEKGAVFSIANEKQAPTISSPGYIFFGKLEVDLIAAPGAGIITSIVLQSDCLDEIDWEWLGGSPDEVQTNYFSKGDTSTYDRGGVHAVSASTSTFHTYTIEWTKDALTWSIDGNAVRTLTYADAKGGKEYPQTPMQVKLGTWVAGRSDAPEGTVQWAGGLANFDNGPSNGYYKRVVVDDYMGGNKAAKSYVYSDRTGTWQSITVDTEGNGLEDKQVDDGDDKTTSSSVSKPTGSTNGTATAEPTSSSTSGSDSDSASSTDDSGSDDAAATVAPDSGAAAKTLTFAAAALSGVAILANLF</sequence>
<dbReference type="FunCoup" id="A0A2N3NKA5">
    <property type="interactions" value="16"/>
</dbReference>
<dbReference type="Gene3D" id="2.60.120.200">
    <property type="match status" value="1"/>
</dbReference>
<evidence type="ECO:0000256" key="3">
    <source>
        <dbReference type="ARBA" id="ARBA00004589"/>
    </source>
</evidence>
<keyword evidence="13" id="KW-0326">Glycosidase</keyword>
<dbReference type="InParanoid" id="A0A2N3NKA5"/>
<evidence type="ECO:0000256" key="2">
    <source>
        <dbReference type="ARBA" id="ARBA00004196"/>
    </source>
</evidence>
<dbReference type="GO" id="GO:0098552">
    <property type="term" value="C:side of membrane"/>
    <property type="evidence" value="ECO:0007669"/>
    <property type="project" value="UniProtKB-KW"/>
</dbReference>
<evidence type="ECO:0000256" key="8">
    <source>
        <dbReference type="ARBA" id="ARBA00022801"/>
    </source>
</evidence>
<dbReference type="AlphaFoldDB" id="A0A2N3NKA5"/>
<feature type="compositionally biased region" description="Low complexity" evidence="19">
    <location>
        <begin position="302"/>
        <end position="335"/>
    </location>
</feature>
<evidence type="ECO:0000256" key="9">
    <source>
        <dbReference type="ARBA" id="ARBA00023136"/>
    </source>
</evidence>
<evidence type="ECO:0000256" key="7">
    <source>
        <dbReference type="ARBA" id="ARBA00022729"/>
    </source>
</evidence>
<organism evidence="22 23">
    <name type="scientific">Lomentospora prolificans</name>
    <dbReference type="NCBI Taxonomy" id="41688"/>
    <lineage>
        <taxon>Eukaryota</taxon>
        <taxon>Fungi</taxon>
        <taxon>Dikarya</taxon>
        <taxon>Ascomycota</taxon>
        <taxon>Pezizomycotina</taxon>
        <taxon>Sordariomycetes</taxon>
        <taxon>Hypocreomycetidae</taxon>
        <taxon>Microascales</taxon>
        <taxon>Microascaceae</taxon>
        <taxon>Lomentospora</taxon>
    </lineage>
</organism>
<gene>
    <name evidence="22" type="ORF">jhhlp_000213</name>
</gene>
<feature type="compositionally biased region" description="Basic and acidic residues" evidence="19">
    <location>
        <begin position="276"/>
        <end position="288"/>
    </location>
</feature>
<keyword evidence="11" id="KW-0325">Glycoprotein</keyword>
<dbReference type="InterPro" id="IPR017168">
    <property type="entry name" value="CHR-like"/>
</dbReference>
<feature type="domain" description="GH16" evidence="21">
    <location>
        <begin position="27"/>
        <end position="246"/>
    </location>
</feature>
<comment type="caution">
    <text evidence="22">The sequence shown here is derived from an EMBL/GenBank/DDBJ whole genome shotgun (WGS) entry which is preliminary data.</text>
</comment>
<dbReference type="VEuPathDB" id="FungiDB:jhhlp_000213"/>
<evidence type="ECO:0000256" key="5">
    <source>
        <dbReference type="ARBA" id="ARBA00022676"/>
    </source>
</evidence>
<evidence type="ECO:0000313" key="22">
    <source>
        <dbReference type="EMBL" id="PKS12873.1"/>
    </source>
</evidence>
<comment type="catalytic activity">
    <reaction evidence="1">
        <text>Random endo-hydrolysis of N-acetyl-beta-D-glucosaminide (1-&gt;4)-beta-linkages in chitin and chitodextrins.</text>
        <dbReference type="EC" id="3.2.1.14"/>
    </reaction>
</comment>
<dbReference type="Proteomes" id="UP000233524">
    <property type="component" value="Unassembled WGS sequence"/>
</dbReference>
<dbReference type="STRING" id="41688.A0A2N3NKA5"/>
<dbReference type="GO" id="GO:0031505">
    <property type="term" value="P:fungal-type cell wall organization"/>
    <property type="evidence" value="ECO:0007669"/>
    <property type="project" value="TreeGrafter"/>
</dbReference>
<dbReference type="PROSITE" id="PS51762">
    <property type="entry name" value="GH16_2"/>
    <property type="match status" value="1"/>
</dbReference>
<evidence type="ECO:0000256" key="18">
    <source>
        <dbReference type="PIRSR" id="PIRSR037299-2"/>
    </source>
</evidence>
<evidence type="ECO:0000256" key="10">
    <source>
        <dbReference type="ARBA" id="ARBA00023157"/>
    </source>
</evidence>
<evidence type="ECO:0000313" key="23">
    <source>
        <dbReference type="Proteomes" id="UP000233524"/>
    </source>
</evidence>
<feature type="chain" id="PRO_5014910885" description="Crh-like protein" evidence="20">
    <location>
        <begin position="20"/>
        <end position="364"/>
    </location>
</feature>
<keyword evidence="4" id="KW-0336">GPI-anchor</keyword>
<feature type="region of interest" description="Disordered" evidence="19">
    <location>
        <begin position="268"/>
        <end position="335"/>
    </location>
</feature>
<keyword evidence="10 18" id="KW-1015">Disulfide bond</keyword>
<feature type="compositionally biased region" description="Polar residues" evidence="19">
    <location>
        <begin position="289"/>
        <end position="301"/>
    </location>
</feature>
<evidence type="ECO:0000256" key="4">
    <source>
        <dbReference type="ARBA" id="ARBA00022622"/>
    </source>
</evidence>
<evidence type="ECO:0000256" key="13">
    <source>
        <dbReference type="ARBA" id="ARBA00023295"/>
    </source>
</evidence>
<dbReference type="GO" id="GO:0005975">
    <property type="term" value="P:carbohydrate metabolic process"/>
    <property type="evidence" value="ECO:0007669"/>
    <property type="project" value="InterPro"/>
</dbReference>
<dbReference type="InterPro" id="IPR013320">
    <property type="entry name" value="ConA-like_dom_sf"/>
</dbReference>
<keyword evidence="14" id="KW-0961">Cell wall biogenesis/degradation</keyword>
<dbReference type="EC" id="3.2.-.-" evidence="16"/>
<dbReference type="InterPro" id="IPR000757">
    <property type="entry name" value="Beta-glucanase-like"/>
</dbReference>
<feature type="active site" description="Proton donor" evidence="17">
    <location>
        <position position="123"/>
    </location>
</feature>